<dbReference type="AlphaFoldDB" id="E7D2A2"/>
<dbReference type="Gene3D" id="2.60.120.40">
    <property type="match status" value="1"/>
</dbReference>
<protein>
    <submittedName>
        <fullName evidence="1">Collagen-like protein</fullName>
    </submittedName>
</protein>
<gene>
    <name evidence="1" type="primary">Pcl32</name>
</gene>
<reference evidence="1" key="2">
    <citation type="journal article" date="2011" name="Res. Microbiol.">
        <title>Characterisation of a large family of polymorphic collagen-like proteins in the endospore-forming bacterium Pasteuria ramosa.</title>
        <authorList>
            <person name="McElroy K."/>
            <person name="Mouton L."/>
            <person name="Du Pasquier L."/>
            <person name="Qi W."/>
            <person name="Ebert D."/>
        </authorList>
    </citation>
    <scope>NUCLEOTIDE SEQUENCE</scope>
</reference>
<evidence type="ECO:0000313" key="1">
    <source>
        <dbReference type="EMBL" id="ADU04116.1"/>
    </source>
</evidence>
<dbReference type="EMBL" id="HQ010395">
    <property type="protein sequence ID" value="ADU04116.1"/>
    <property type="molecule type" value="Genomic_DNA"/>
</dbReference>
<sequence>MYIPEHPCHHRRKTKCQECIERYIKHRYCCCKNRGHTGPTGPTGADFIGETGFTGPTGDTGPIGPTGATTIGDTGPSFTGPTGNIGPNGPTGATGPTGPTGPYDKLAAGSFGYIATNTTTLPVNTPIPLNSFQNTIGDKISLITDNSILVAPGNYMIDYSIVSKSNNANNTTAVDILLNGQSFNSSFIYANSQPQPNNSYLRITNQIQISVSSPTTINIVPRLSDLIFTVPSDVINGVLPYKPTLANVTVYQINTI</sequence>
<name>E7D2A2_9BACL</name>
<dbReference type="InterPro" id="IPR008983">
    <property type="entry name" value="Tumour_necrosis_fac-like_dom"/>
</dbReference>
<organism evidence="1">
    <name type="scientific">Pasteuria ramosa</name>
    <dbReference type="NCBI Taxonomy" id="225322"/>
    <lineage>
        <taxon>Bacteria</taxon>
        <taxon>Bacillati</taxon>
        <taxon>Bacillota</taxon>
        <taxon>Bacilli</taxon>
        <taxon>Bacillales</taxon>
        <taxon>Pasteuriaceae</taxon>
        <taxon>Pasteuria</taxon>
    </lineage>
</organism>
<proteinExistence type="predicted"/>
<accession>E7D2A2</accession>
<reference evidence="1" key="1">
    <citation type="submission" date="2010-08" db="EMBL/GenBank/DDBJ databases">
        <authorList>
            <person name="McElroy K.E."/>
        </authorList>
    </citation>
    <scope>NUCLEOTIDE SEQUENCE</scope>
</reference>